<feature type="transmembrane region" description="Helical" evidence="7">
    <location>
        <begin position="167"/>
        <end position="186"/>
    </location>
</feature>
<dbReference type="PANTHER" id="PTHR43266">
    <property type="entry name" value="MACROLIDE-EFFLUX PROTEIN"/>
    <property type="match status" value="1"/>
</dbReference>
<evidence type="ECO:0000256" key="5">
    <source>
        <dbReference type="ARBA" id="ARBA00022989"/>
    </source>
</evidence>
<dbReference type="RefSeq" id="WP_114642872.1">
    <property type="nucleotide sequence ID" value="NZ_JAACIO010000020.1"/>
</dbReference>
<feature type="transmembrane region" description="Helical" evidence="7">
    <location>
        <begin position="9"/>
        <end position="34"/>
    </location>
</feature>
<evidence type="ECO:0000256" key="7">
    <source>
        <dbReference type="SAM" id="Phobius"/>
    </source>
</evidence>
<keyword evidence="5 7" id="KW-1133">Transmembrane helix</keyword>
<keyword evidence="4 7" id="KW-0812">Transmembrane</keyword>
<keyword evidence="3" id="KW-1003">Cell membrane</keyword>
<evidence type="ECO:0000256" key="2">
    <source>
        <dbReference type="ARBA" id="ARBA00022448"/>
    </source>
</evidence>
<evidence type="ECO:0000256" key="4">
    <source>
        <dbReference type="ARBA" id="ARBA00022692"/>
    </source>
</evidence>
<accession>A0ABX9KFL0</accession>
<feature type="transmembrane region" description="Helical" evidence="7">
    <location>
        <begin position="73"/>
        <end position="92"/>
    </location>
</feature>
<dbReference type="Pfam" id="PF07690">
    <property type="entry name" value="MFS_1"/>
    <property type="match status" value="1"/>
</dbReference>
<keyword evidence="2" id="KW-0813">Transport</keyword>
<dbReference type="SUPFAM" id="SSF103473">
    <property type="entry name" value="MFS general substrate transporter"/>
    <property type="match status" value="1"/>
</dbReference>
<keyword evidence="9" id="KW-1185">Reference proteome</keyword>
<name>A0ABX9KFL0_9FUSO</name>
<proteinExistence type="predicted"/>
<comment type="caution">
    <text evidence="8">The sequence shown here is derived from an EMBL/GenBank/DDBJ whole genome shotgun (WGS) entry which is preliminary data.</text>
</comment>
<evidence type="ECO:0000313" key="8">
    <source>
        <dbReference type="EMBL" id="REI40487.1"/>
    </source>
</evidence>
<feature type="transmembrane region" description="Helical" evidence="7">
    <location>
        <begin position="140"/>
        <end position="161"/>
    </location>
</feature>
<feature type="transmembrane region" description="Helical" evidence="7">
    <location>
        <begin position="98"/>
        <end position="119"/>
    </location>
</feature>
<organism evidence="8 9">
    <name type="scientific">Psychrilyobacter piezotolerans</name>
    <dbReference type="NCBI Taxonomy" id="2293438"/>
    <lineage>
        <taxon>Bacteria</taxon>
        <taxon>Fusobacteriati</taxon>
        <taxon>Fusobacteriota</taxon>
        <taxon>Fusobacteriia</taxon>
        <taxon>Fusobacteriales</taxon>
        <taxon>Fusobacteriaceae</taxon>
        <taxon>Psychrilyobacter</taxon>
    </lineage>
</organism>
<evidence type="ECO:0000256" key="1">
    <source>
        <dbReference type="ARBA" id="ARBA00004651"/>
    </source>
</evidence>
<dbReference type="EMBL" id="QUAJ01000019">
    <property type="protein sequence ID" value="REI40487.1"/>
    <property type="molecule type" value="Genomic_DNA"/>
</dbReference>
<comment type="subcellular location">
    <subcellularLocation>
        <location evidence="1">Cell membrane</location>
        <topology evidence="1">Multi-pass membrane protein</topology>
    </subcellularLocation>
</comment>
<evidence type="ECO:0000256" key="3">
    <source>
        <dbReference type="ARBA" id="ARBA00022475"/>
    </source>
</evidence>
<feature type="transmembrane region" description="Helical" evidence="7">
    <location>
        <begin position="40"/>
        <end position="61"/>
    </location>
</feature>
<gene>
    <name evidence="8" type="ORF">DYH56_10735</name>
</gene>
<protein>
    <submittedName>
        <fullName evidence="8">MFS transporter</fullName>
    </submittedName>
</protein>
<feature type="transmembrane region" description="Helical" evidence="7">
    <location>
        <begin position="217"/>
        <end position="240"/>
    </location>
</feature>
<dbReference type="Proteomes" id="UP000263486">
    <property type="component" value="Unassembled WGS sequence"/>
</dbReference>
<keyword evidence="6 7" id="KW-0472">Membrane</keyword>
<reference evidence="8 9" key="1">
    <citation type="submission" date="2018-08" db="EMBL/GenBank/DDBJ databases">
        <title>Draft genome sequence of Psychrilyobacter sp. strain SD5 isolated from Black Sea water.</title>
        <authorList>
            <person name="Yadav S."/>
            <person name="Villanueva L."/>
            <person name="Damste J.S.S."/>
        </authorList>
    </citation>
    <scope>NUCLEOTIDE SEQUENCE [LARGE SCALE GENOMIC DNA]</scope>
    <source>
        <strain evidence="8 9">SD5</strain>
    </source>
</reference>
<evidence type="ECO:0000256" key="6">
    <source>
        <dbReference type="ARBA" id="ARBA00023136"/>
    </source>
</evidence>
<sequence>MNSYLKNKLIYFPGIFISLLGSVLFSFATGMYLLDVTHQGTSYAFNIILYTIPVVVLSPIFGIFVDRYSKKKLIILGDFLNALLMFGIFYMWNSVDNLTLIYAGSVFTSIFSLLVSIGFESGIAQMFEKDWLVKANSLSSIISSGSRIAGPFLGGLVYAFIDIRTFILFNGISFLFSMIIETFLTIQDVKTEAEKKEKISLTKGLRYMMVDKKLKKYVVLLIILNFSFPMAIVVPIPYLITNYFP</sequence>
<dbReference type="PANTHER" id="PTHR43266:SF9">
    <property type="entry name" value="PERMEASE, MAJOR FACILITATOR SUPERFAMILY-RELATED"/>
    <property type="match status" value="1"/>
</dbReference>
<dbReference type="Gene3D" id="1.20.1250.20">
    <property type="entry name" value="MFS general substrate transporter like domains"/>
    <property type="match status" value="1"/>
</dbReference>
<dbReference type="InterPro" id="IPR036259">
    <property type="entry name" value="MFS_trans_sf"/>
</dbReference>
<evidence type="ECO:0000313" key="9">
    <source>
        <dbReference type="Proteomes" id="UP000263486"/>
    </source>
</evidence>
<dbReference type="InterPro" id="IPR011701">
    <property type="entry name" value="MFS"/>
</dbReference>